<evidence type="ECO:0000313" key="3">
    <source>
        <dbReference type="RefSeq" id="XP_028148758.1"/>
    </source>
</evidence>
<dbReference type="InterPro" id="IPR010036">
    <property type="entry name" value="MDP_1_eu_arc"/>
</dbReference>
<name>A0A6P7GTS2_DIAVI</name>
<organism evidence="3">
    <name type="scientific">Diabrotica virgifera virgifera</name>
    <name type="common">western corn rootworm</name>
    <dbReference type="NCBI Taxonomy" id="50390"/>
    <lineage>
        <taxon>Eukaryota</taxon>
        <taxon>Metazoa</taxon>
        <taxon>Ecdysozoa</taxon>
        <taxon>Arthropoda</taxon>
        <taxon>Hexapoda</taxon>
        <taxon>Insecta</taxon>
        <taxon>Pterygota</taxon>
        <taxon>Neoptera</taxon>
        <taxon>Endopterygota</taxon>
        <taxon>Coleoptera</taxon>
        <taxon>Polyphaga</taxon>
        <taxon>Cucujiformia</taxon>
        <taxon>Chrysomeloidea</taxon>
        <taxon>Chrysomelidae</taxon>
        <taxon>Galerucinae</taxon>
        <taxon>Diabroticina</taxon>
        <taxon>Diabroticites</taxon>
        <taxon>Diabrotica</taxon>
    </lineage>
</organism>
<reference evidence="3" key="1">
    <citation type="submission" date="2025-04" db="UniProtKB">
        <authorList>
            <consortium name="RefSeq"/>
        </authorList>
    </citation>
    <scope>IDENTIFICATION</scope>
    <source>
        <tissue evidence="3">Whole insect</tissue>
    </source>
</reference>
<dbReference type="Proteomes" id="UP001652700">
    <property type="component" value="Unplaced"/>
</dbReference>
<proteinExistence type="predicted"/>
<gene>
    <name evidence="3" type="primary">LOC114342171</name>
</gene>
<accession>A0A6P7GTS2</accession>
<reference evidence="1" key="2">
    <citation type="submission" date="2025-05" db="UniProtKB">
        <authorList>
            <consortium name="EnsemblMetazoa"/>
        </authorList>
    </citation>
    <scope>IDENTIFICATION</scope>
</reference>
<keyword evidence="2" id="KW-1185">Reference proteome</keyword>
<evidence type="ECO:0000313" key="2">
    <source>
        <dbReference type="Proteomes" id="UP001652700"/>
    </source>
</evidence>
<dbReference type="PANTHER" id="PTHR17901">
    <property type="entry name" value="MAGNESIUM-DEPENDENT PHOSPHATASE 1 MDP1"/>
    <property type="match status" value="1"/>
</dbReference>
<sequence length="77" mass="8898">MASNNLKMLVFDLDRTLWQVRLDKEVTPPFKRNSNGVVVDSCNCKIDYYPEVPQILQKLYDEEYTLGVASRISETKA</sequence>
<dbReference type="Pfam" id="PF12689">
    <property type="entry name" value="Acid_PPase"/>
    <property type="match status" value="1"/>
</dbReference>
<dbReference type="InterPro" id="IPR023214">
    <property type="entry name" value="HAD_sf"/>
</dbReference>
<dbReference type="EnsemblMetazoa" id="XM_050648683.1">
    <property type="protein sequence ID" value="XP_050504640.1"/>
    <property type="gene ID" value="LOC126883307"/>
</dbReference>
<dbReference type="AlphaFoldDB" id="A0A6P7GTS2"/>
<protein>
    <submittedName>
        <fullName evidence="3">Magnesium-dependent phosphatase 1-like isoform X2</fullName>
    </submittedName>
</protein>
<dbReference type="RefSeq" id="XP_028148758.1">
    <property type="nucleotide sequence ID" value="XM_028292957.1"/>
</dbReference>
<dbReference type="InterPro" id="IPR036412">
    <property type="entry name" value="HAD-like_sf"/>
</dbReference>
<dbReference type="OrthoDB" id="2865258at2759"/>
<dbReference type="SUPFAM" id="SSF56784">
    <property type="entry name" value="HAD-like"/>
    <property type="match status" value="1"/>
</dbReference>
<evidence type="ECO:0000313" key="1">
    <source>
        <dbReference type="EnsemblMetazoa" id="XP_050504640.1"/>
    </source>
</evidence>
<dbReference type="PANTHER" id="PTHR17901:SF14">
    <property type="entry name" value="MAGNESIUM-DEPENDENT PHOSPHATASE 1"/>
    <property type="match status" value="1"/>
</dbReference>
<dbReference type="Gene3D" id="3.40.50.1000">
    <property type="entry name" value="HAD superfamily/HAD-like"/>
    <property type="match status" value="1"/>
</dbReference>
<dbReference type="GO" id="GO:0003993">
    <property type="term" value="F:acid phosphatase activity"/>
    <property type="evidence" value="ECO:0007669"/>
    <property type="project" value="TreeGrafter"/>
</dbReference>